<keyword evidence="5" id="KW-0028">Amino-acid biosynthesis</keyword>
<comment type="caution">
    <text evidence="11">The sequence shown here is derived from an EMBL/GenBank/DDBJ whole genome shotgun (WGS) entry which is preliminary data.</text>
</comment>
<evidence type="ECO:0000256" key="4">
    <source>
        <dbReference type="ARBA" id="ARBA00018679"/>
    </source>
</evidence>
<comment type="cofactor">
    <cofactor evidence="1 10">
        <name>pyridoxal 5'-phosphate</name>
        <dbReference type="ChEBI" id="CHEBI:597326"/>
    </cofactor>
</comment>
<evidence type="ECO:0000256" key="2">
    <source>
        <dbReference type="ARBA" id="ARBA00003648"/>
    </source>
</evidence>
<dbReference type="GO" id="GO:0004795">
    <property type="term" value="F:threonine synthase activity"/>
    <property type="evidence" value="ECO:0007669"/>
    <property type="project" value="UniProtKB-UniRule"/>
</dbReference>
<dbReference type="PROSITE" id="PS00165">
    <property type="entry name" value="DEHYDRATASE_SER_THR"/>
    <property type="match status" value="1"/>
</dbReference>
<dbReference type="AlphaFoldDB" id="A0AA43RKA2"/>
<accession>A0AA43RKA2</accession>
<dbReference type="Gene3D" id="3.90.1380.10">
    <property type="entry name" value="Threonine synthase, N-terminal domain"/>
    <property type="match status" value="1"/>
</dbReference>
<evidence type="ECO:0000256" key="6">
    <source>
        <dbReference type="ARBA" id="ARBA00022898"/>
    </source>
</evidence>
<dbReference type="InterPro" id="IPR000634">
    <property type="entry name" value="Ser/Thr_deHydtase_PyrdxlP-BS"/>
</dbReference>
<dbReference type="GO" id="GO:0005737">
    <property type="term" value="C:cytoplasm"/>
    <property type="evidence" value="ECO:0007669"/>
    <property type="project" value="TreeGrafter"/>
</dbReference>
<dbReference type="Pfam" id="PF24857">
    <property type="entry name" value="THR4_C"/>
    <property type="match status" value="1"/>
</dbReference>
<dbReference type="NCBIfam" id="TIGR00260">
    <property type="entry name" value="thrC"/>
    <property type="match status" value="1"/>
</dbReference>
<dbReference type="EMBL" id="JAUMVS010000155">
    <property type="protein sequence ID" value="MDO4842386.1"/>
    <property type="molecule type" value="Genomic_DNA"/>
</dbReference>
<gene>
    <name evidence="11" type="primary">thrC</name>
    <name evidence="11" type="ORF">Q3982_06905</name>
</gene>
<name>A0AA43RKA2_9ACTN</name>
<dbReference type="Proteomes" id="UP001168575">
    <property type="component" value="Unassembled WGS sequence"/>
</dbReference>
<sequence length="510" mass="55337">MYNSTRSVNVKATAKNAIRKGLADDGGLFVLPNLGEGENLESAAAEGATDTQCCDVLIKLEPQDYLGKSYNEVVKTVFSKLLDDFSSEEINDCIKNAYTGTFENDEVAPVKKVGNMFVLELFHGPTSAFKDVALTMLPQLMSKSLAVSGKKALILTATSGDTGKAAMNGFADVENTAICVYYPHGGVSAVQHMQMATQKGANVDVFAVEGNFDDAQRGVKELFMDEELNAYAAEKGVELSSANSINIGRLMPQIIYYFSSYAQLVKDGQIGDGDKIIFSVPTGNFGDVLAGYYAYLMGLPVEKFIVASNKNDVLDEFIKTGTYDANREFYKTNSPSMDILVSSNLERLLYYASGKNTEKVAGWMQELKENGKYTIDDATKGEISKLFLSGSASEEKTLSTIHEVYQETDYVLDTHSAISYAIAKEYADAGKTVVSLSTASPYKFPQAVMSALGEDITDEWEALEKLKVANSDPCPAALANLKNAEVLHDAVIEKQQMRDTVIAAIDKLAG</sequence>
<comment type="catalytic activity">
    <reaction evidence="8">
        <text>O-phospho-L-homoserine + H2O = L-threonine + phosphate</text>
        <dbReference type="Rhea" id="RHEA:10840"/>
        <dbReference type="ChEBI" id="CHEBI:15377"/>
        <dbReference type="ChEBI" id="CHEBI:43474"/>
        <dbReference type="ChEBI" id="CHEBI:57590"/>
        <dbReference type="ChEBI" id="CHEBI:57926"/>
        <dbReference type="EC" id="4.2.3.1"/>
    </reaction>
</comment>
<keyword evidence="12" id="KW-1185">Reference proteome</keyword>
<keyword evidence="6 10" id="KW-0663">Pyridoxal phosphate</keyword>
<dbReference type="CDD" id="cd01560">
    <property type="entry name" value="Thr-synth_2"/>
    <property type="match status" value="1"/>
</dbReference>
<proteinExistence type="inferred from homology"/>
<dbReference type="SUPFAM" id="SSF53686">
    <property type="entry name" value="Tryptophan synthase beta subunit-like PLP-dependent enzymes"/>
    <property type="match status" value="1"/>
</dbReference>
<evidence type="ECO:0000256" key="8">
    <source>
        <dbReference type="ARBA" id="ARBA00049144"/>
    </source>
</evidence>
<comment type="function">
    <text evidence="2">Catalyzes the gamma-elimination of phosphate from L-phosphohomoserine and the beta-addition of water to produce L-threonine.</text>
</comment>
<dbReference type="InterPro" id="IPR004450">
    <property type="entry name" value="Thr_synthase-like"/>
</dbReference>
<protein>
    <recommendedName>
        <fullName evidence="4 9">Threonine synthase</fullName>
        <ecNumber evidence="9">4.2.3.1</ecNumber>
    </recommendedName>
</protein>
<evidence type="ECO:0000256" key="5">
    <source>
        <dbReference type="ARBA" id="ARBA00022605"/>
    </source>
</evidence>
<evidence type="ECO:0000256" key="10">
    <source>
        <dbReference type="PIRSR" id="PIRSR604450-51"/>
    </source>
</evidence>
<dbReference type="InterPro" id="IPR037158">
    <property type="entry name" value="Thr_synth_N_sf"/>
</dbReference>
<evidence type="ECO:0000256" key="7">
    <source>
        <dbReference type="ARBA" id="ARBA00029440"/>
    </source>
</evidence>
<evidence type="ECO:0000313" key="12">
    <source>
        <dbReference type="Proteomes" id="UP001168575"/>
    </source>
</evidence>
<comment type="pathway">
    <text evidence="7">Amino-acid biosynthesis.</text>
</comment>
<dbReference type="PANTHER" id="PTHR43515">
    <property type="entry name" value="THREONINE SYNTHASE-LIKE 1"/>
    <property type="match status" value="1"/>
</dbReference>
<dbReference type="GO" id="GO:0009088">
    <property type="term" value="P:threonine biosynthetic process"/>
    <property type="evidence" value="ECO:0007669"/>
    <property type="project" value="UniProtKB-UniRule"/>
</dbReference>
<feature type="modified residue" description="N6-(pyridoxal phosphate)lysine" evidence="10">
    <location>
        <position position="130"/>
    </location>
</feature>
<organism evidence="11 12">
    <name type="scientific">Phoenicibacter congonensis</name>
    <dbReference type="NCBI Taxonomy" id="1944646"/>
    <lineage>
        <taxon>Bacteria</taxon>
        <taxon>Bacillati</taxon>
        <taxon>Actinomycetota</taxon>
        <taxon>Coriobacteriia</taxon>
        <taxon>Eggerthellales</taxon>
        <taxon>Eggerthellaceae</taxon>
        <taxon>Phoenicibacter</taxon>
    </lineage>
</organism>
<evidence type="ECO:0000256" key="9">
    <source>
        <dbReference type="NCBIfam" id="TIGR00260"/>
    </source>
</evidence>
<dbReference type="EC" id="4.2.3.1" evidence="9"/>
<reference evidence="11" key="1">
    <citation type="submission" date="2023-07" db="EMBL/GenBank/DDBJ databases">
        <title>Between Cages and Wild: Unraveling the Impact of Captivity on Animal Microbiomes and Antimicrobial Resistance.</title>
        <authorList>
            <person name="Schmartz G.P."/>
            <person name="Rehner J."/>
            <person name="Schuff M.J."/>
            <person name="Becker S.L."/>
            <person name="Kravczyk M."/>
            <person name="Gurevich A."/>
            <person name="Francke R."/>
            <person name="Mueller R."/>
            <person name="Keller V."/>
            <person name="Keller A."/>
        </authorList>
    </citation>
    <scope>NUCLEOTIDE SEQUENCE</scope>
    <source>
        <strain evidence="11">S12M_St_49</strain>
    </source>
</reference>
<dbReference type="Gene3D" id="3.40.50.1100">
    <property type="match status" value="2"/>
</dbReference>
<dbReference type="PANTHER" id="PTHR43515:SF1">
    <property type="entry name" value="THREONINE SYNTHASE-LIKE 1"/>
    <property type="match status" value="1"/>
</dbReference>
<evidence type="ECO:0000256" key="3">
    <source>
        <dbReference type="ARBA" id="ARBA00005517"/>
    </source>
</evidence>
<evidence type="ECO:0000313" key="11">
    <source>
        <dbReference type="EMBL" id="MDO4842386.1"/>
    </source>
</evidence>
<keyword evidence="11" id="KW-0456">Lyase</keyword>
<dbReference type="GO" id="GO:0030170">
    <property type="term" value="F:pyridoxal phosphate binding"/>
    <property type="evidence" value="ECO:0007669"/>
    <property type="project" value="InterPro"/>
</dbReference>
<comment type="similarity">
    <text evidence="3">Belongs to the threonine synthase family.</text>
</comment>
<dbReference type="InterPro" id="IPR036052">
    <property type="entry name" value="TrpB-like_PALP_sf"/>
</dbReference>
<evidence type="ECO:0000256" key="1">
    <source>
        <dbReference type="ARBA" id="ARBA00001933"/>
    </source>
</evidence>